<name>A0A2S7I823_9FLAO</name>
<evidence type="ECO:0000259" key="1">
    <source>
        <dbReference type="Pfam" id="PF17931"/>
    </source>
</evidence>
<gene>
    <name evidence="2" type="ORF">C3729_01355</name>
</gene>
<dbReference type="Proteomes" id="UP000238565">
    <property type="component" value="Unassembled WGS sequence"/>
</dbReference>
<dbReference type="SUPFAM" id="SSF48498">
    <property type="entry name" value="Tetracyclin repressor-like, C-terminal domain"/>
    <property type="match status" value="1"/>
</dbReference>
<evidence type="ECO:0000313" key="2">
    <source>
        <dbReference type="EMBL" id="PPZ92685.1"/>
    </source>
</evidence>
<reference evidence="2 3" key="1">
    <citation type="submission" date="2018-02" db="EMBL/GenBank/DDBJ databases">
        <title>Draft genome sequence of bacterial isolates from marine environment.</title>
        <authorList>
            <person name="Singh S.K."/>
            <person name="Hill R."/>
            <person name="Major S."/>
            <person name="Cai H."/>
            <person name="Li Y."/>
        </authorList>
    </citation>
    <scope>NUCLEOTIDE SEQUENCE [LARGE SCALE GENOMIC DNA]</scope>
    <source>
        <strain evidence="2 3">IMET F</strain>
    </source>
</reference>
<organism evidence="2 3">
    <name type="scientific">Cloacibacterium normanense</name>
    <dbReference type="NCBI Taxonomy" id="237258"/>
    <lineage>
        <taxon>Bacteria</taxon>
        <taxon>Pseudomonadati</taxon>
        <taxon>Bacteroidota</taxon>
        <taxon>Flavobacteriia</taxon>
        <taxon>Flavobacteriales</taxon>
        <taxon>Weeksellaceae</taxon>
    </lineage>
</organism>
<dbReference type="InterPro" id="IPR041673">
    <property type="entry name" value="TetR_C_23"/>
</dbReference>
<dbReference type="Pfam" id="PF17931">
    <property type="entry name" value="TetR_C_23"/>
    <property type="match status" value="1"/>
</dbReference>
<evidence type="ECO:0000313" key="3">
    <source>
        <dbReference type="Proteomes" id="UP000238565"/>
    </source>
</evidence>
<accession>A0A2S7I823</accession>
<comment type="caution">
    <text evidence="2">The sequence shown here is derived from an EMBL/GenBank/DDBJ whole genome shotgun (WGS) entry which is preliminary data.</text>
</comment>
<dbReference type="InterPro" id="IPR036271">
    <property type="entry name" value="Tet_transcr_reg_TetR-rel_C_sf"/>
</dbReference>
<feature type="domain" description="Tetracyclin repressor-like C-terminal" evidence="1">
    <location>
        <begin position="83"/>
        <end position="210"/>
    </location>
</feature>
<dbReference type="Gene3D" id="1.10.357.10">
    <property type="entry name" value="Tetracycline Repressor, domain 2"/>
    <property type="match status" value="1"/>
</dbReference>
<proteinExistence type="predicted"/>
<sequence>MKNKTINSEKILSDYGNYLLTHGERPKNIFVFAQENHFDEKEFYQFFSSFEHLEKEILKHFFQKSLELSLEIEGYEDMSAKERLLNLYFIFFENLTMNRSLVLMILGKKNLSTVQKLHELKSEHQKFIKTLDFNDLEILEKAKDSIKNFNEKSREEALWLHFLSIIEFWQKDESPSFEKTDLFIEKTIDTGFEFLNNEPLKKIIDLGKFLWKEKFQKS</sequence>
<dbReference type="RefSeq" id="WP_104792491.1">
    <property type="nucleotide sequence ID" value="NZ_PTPZ01000001.1"/>
</dbReference>
<protein>
    <submittedName>
        <fullName evidence="2">Heat-shock protein</fullName>
    </submittedName>
</protein>
<dbReference type="AlphaFoldDB" id="A0A2S7I823"/>
<dbReference type="EMBL" id="PTPZ01000001">
    <property type="protein sequence ID" value="PPZ92685.1"/>
    <property type="molecule type" value="Genomic_DNA"/>
</dbReference>